<evidence type="ECO:0000259" key="10">
    <source>
        <dbReference type="Pfam" id="PF02753"/>
    </source>
</evidence>
<accession>A0A5M9RB46</accession>
<evidence type="ECO:0000256" key="1">
    <source>
        <dbReference type="ARBA" id="ARBA00004418"/>
    </source>
</evidence>
<dbReference type="InterPro" id="IPR001829">
    <property type="entry name" value="Pili_assmbl_chaperone_bac"/>
</dbReference>
<dbReference type="SUPFAM" id="SSF49354">
    <property type="entry name" value="PapD-like"/>
    <property type="match status" value="1"/>
</dbReference>
<evidence type="ECO:0000256" key="7">
    <source>
        <dbReference type="ARBA" id="ARBA00023319"/>
    </source>
</evidence>
<comment type="caution">
    <text evidence="11">The sequence shown here is derived from an EMBL/GenBank/DDBJ whole genome shotgun (WGS) entry which is preliminary data.</text>
</comment>
<dbReference type="GO" id="GO:0030288">
    <property type="term" value="C:outer membrane-bounded periplasmic space"/>
    <property type="evidence" value="ECO:0007669"/>
    <property type="project" value="InterPro"/>
</dbReference>
<keyword evidence="4" id="KW-0732">Signal</keyword>
<reference evidence="11 12" key="1">
    <citation type="submission" date="2019-09" db="EMBL/GenBank/DDBJ databases">
        <title>Draft genome sequence of various Type strains from the CCUG.</title>
        <authorList>
            <person name="Pineiro-Iglesias B."/>
            <person name="Tunovic T."/>
            <person name="Unosson C."/>
            <person name="Inganas E."/>
            <person name="Ohlen M."/>
            <person name="Cardew S."/>
            <person name="Jensie-Markopoulos S."/>
            <person name="Salva-Serra F."/>
            <person name="Jaen-Luchoro D."/>
            <person name="Karlsson R."/>
            <person name="Svensson-Stadler L."/>
            <person name="Chun J."/>
            <person name="Moore E."/>
        </authorList>
    </citation>
    <scope>NUCLEOTIDE SEQUENCE [LARGE SCALE GENOMIC DNA]</scope>
    <source>
        <strain evidence="11 12">CCUG 53682T</strain>
    </source>
</reference>
<evidence type="ECO:0000256" key="4">
    <source>
        <dbReference type="ARBA" id="ARBA00022729"/>
    </source>
</evidence>
<evidence type="ECO:0000256" key="3">
    <source>
        <dbReference type="ARBA" id="ARBA00022558"/>
    </source>
</evidence>
<dbReference type="GO" id="GO:0071555">
    <property type="term" value="P:cell wall organization"/>
    <property type="evidence" value="ECO:0007669"/>
    <property type="project" value="InterPro"/>
</dbReference>
<sequence>MKLASAFTFLFISIFVNISYAGISLGSTRVVISDGKNEGSINVHNKNDSNYLIQSWVLDESEKSTEDFVLTPPLFKLNSNTSNSLRVLLVKDLPQDKESLYWLNVKFIPSTNKNDDANKLTFAINNQVKIIYRPKSLSGNEMVEEFKKITIKKSGDNLKFTNPTKYYISISEILVDKKSLMAPSYISPESDVLVSLKGNNSVSKVEYTFVDDLGKLNLFEMNF</sequence>
<dbReference type="PANTHER" id="PTHR30251">
    <property type="entry name" value="PILUS ASSEMBLY CHAPERONE"/>
    <property type="match status" value="1"/>
</dbReference>
<evidence type="ECO:0000313" key="12">
    <source>
        <dbReference type="Proteomes" id="UP000322181"/>
    </source>
</evidence>
<feature type="domain" description="Pili assembly chaperone N-terminal" evidence="9">
    <location>
        <begin position="22"/>
        <end position="137"/>
    </location>
</feature>
<comment type="similarity">
    <text evidence="2 8">Belongs to the periplasmic pilus chaperone family.</text>
</comment>
<evidence type="ECO:0000256" key="8">
    <source>
        <dbReference type="RuleBase" id="RU003918"/>
    </source>
</evidence>
<feature type="domain" description="Pili assembly chaperone C-terminal" evidence="10">
    <location>
        <begin position="161"/>
        <end position="215"/>
    </location>
</feature>
<dbReference type="InterPro" id="IPR013783">
    <property type="entry name" value="Ig-like_fold"/>
</dbReference>
<dbReference type="EMBL" id="VXKB01000001">
    <property type="protein sequence ID" value="KAA8716655.1"/>
    <property type="molecule type" value="Genomic_DNA"/>
</dbReference>
<dbReference type="InterPro" id="IPR050643">
    <property type="entry name" value="Periplasmic_pilus_chap"/>
</dbReference>
<dbReference type="PRINTS" id="PR00969">
    <property type="entry name" value="CHAPERONPILI"/>
</dbReference>
<keyword evidence="3" id="KW-1029">Fimbrium biogenesis</keyword>
<dbReference type="PANTHER" id="PTHR30251:SF2">
    <property type="entry name" value="FIMBRIAL CHAPERONE YADV-RELATED"/>
    <property type="match status" value="1"/>
</dbReference>
<dbReference type="InterPro" id="IPR016147">
    <property type="entry name" value="Pili_assmbl_chaperone_N"/>
</dbReference>
<keyword evidence="6 8" id="KW-0143">Chaperone</keyword>
<evidence type="ECO:0000256" key="2">
    <source>
        <dbReference type="ARBA" id="ARBA00007399"/>
    </source>
</evidence>
<evidence type="ECO:0000256" key="6">
    <source>
        <dbReference type="ARBA" id="ARBA00023186"/>
    </source>
</evidence>
<comment type="subcellular location">
    <subcellularLocation>
        <location evidence="1 8">Periplasm</location>
    </subcellularLocation>
</comment>
<dbReference type="RefSeq" id="WP_150384596.1">
    <property type="nucleotide sequence ID" value="NZ_BAAAFS010000001.1"/>
</dbReference>
<name>A0A5M9RB46_9GAMM</name>
<dbReference type="AlphaFoldDB" id="A0A5M9RB46"/>
<dbReference type="InterPro" id="IPR008962">
    <property type="entry name" value="PapD-like_sf"/>
</dbReference>
<dbReference type="InterPro" id="IPR018046">
    <property type="entry name" value="Pili_assmbl_chaperone_CS"/>
</dbReference>
<dbReference type="InterPro" id="IPR036316">
    <property type="entry name" value="Pili_assmbl_chap_C_dom_sf"/>
</dbReference>
<dbReference type="InterPro" id="IPR016148">
    <property type="entry name" value="Pili_assmbl_chaperone_C"/>
</dbReference>
<keyword evidence="7" id="KW-0393">Immunoglobulin domain</keyword>
<dbReference type="Pfam" id="PF02753">
    <property type="entry name" value="PapD_C"/>
    <property type="match status" value="1"/>
</dbReference>
<keyword evidence="5" id="KW-0574">Periplasm</keyword>
<evidence type="ECO:0000259" key="9">
    <source>
        <dbReference type="Pfam" id="PF00345"/>
    </source>
</evidence>
<protein>
    <submittedName>
        <fullName evidence="11">Molecular chaperone</fullName>
    </submittedName>
</protein>
<dbReference type="Gene3D" id="2.60.40.10">
    <property type="entry name" value="Immunoglobulins"/>
    <property type="match status" value="2"/>
</dbReference>
<evidence type="ECO:0000256" key="5">
    <source>
        <dbReference type="ARBA" id="ARBA00022764"/>
    </source>
</evidence>
<proteinExistence type="inferred from homology"/>
<evidence type="ECO:0000313" key="11">
    <source>
        <dbReference type="EMBL" id="KAA8716655.1"/>
    </source>
</evidence>
<organism evidence="11 12">
    <name type="scientific">Morganella psychrotolerans</name>
    <dbReference type="NCBI Taxonomy" id="368603"/>
    <lineage>
        <taxon>Bacteria</taxon>
        <taxon>Pseudomonadati</taxon>
        <taxon>Pseudomonadota</taxon>
        <taxon>Gammaproteobacteria</taxon>
        <taxon>Enterobacterales</taxon>
        <taxon>Morganellaceae</taxon>
        <taxon>Morganella</taxon>
    </lineage>
</organism>
<dbReference type="Proteomes" id="UP000322181">
    <property type="component" value="Unassembled WGS sequence"/>
</dbReference>
<dbReference type="PROSITE" id="PS00635">
    <property type="entry name" value="PILI_CHAPERONE"/>
    <property type="match status" value="1"/>
</dbReference>
<dbReference type="SUPFAM" id="SSF49584">
    <property type="entry name" value="Periplasmic chaperone C-domain"/>
    <property type="match status" value="1"/>
</dbReference>
<gene>
    <name evidence="11" type="ORF">F4V73_01855</name>
</gene>
<dbReference type="Pfam" id="PF00345">
    <property type="entry name" value="PapD_N"/>
    <property type="match status" value="1"/>
</dbReference>